<dbReference type="PROSITE" id="PS50846">
    <property type="entry name" value="HMA_2"/>
    <property type="match status" value="1"/>
</dbReference>
<dbReference type="AlphaFoldDB" id="A0A1F5NH01"/>
<evidence type="ECO:0000313" key="4">
    <source>
        <dbReference type="Proteomes" id="UP000176578"/>
    </source>
</evidence>
<organism evidence="3 4">
    <name type="scientific">Candidatus Daviesbacteria bacterium RIFCSPLOWO2_02_FULL_41_8</name>
    <dbReference type="NCBI Taxonomy" id="1797798"/>
    <lineage>
        <taxon>Bacteria</taxon>
        <taxon>Candidatus Daviesiibacteriota</taxon>
    </lineage>
</organism>
<dbReference type="Pfam" id="PF00403">
    <property type="entry name" value="HMA"/>
    <property type="match status" value="1"/>
</dbReference>
<keyword evidence="1" id="KW-0479">Metal-binding</keyword>
<sequence length="69" mass="7592">MKKKFKITGMHCSSCALTIDMDLEDLPGVKSSSTSYAKQVTEVEFDSDKVTDDLILQTIKKSGYTAQAL</sequence>
<name>A0A1F5NH01_9BACT</name>
<dbReference type="Gene3D" id="3.30.70.100">
    <property type="match status" value="1"/>
</dbReference>
<evidence type="ECO:0000313" key="3">
    <source>
        <dbReference type="EMBL" id="OGE76957.1"/>
    </source>
</evidence>
<dbReference type="Proteomes" id="UP000176578">
    <property type="component" value="Unassembled WGS sequence"/>
</dbReference>
<gene>
    <name evidence="3" type="ORF">A3J19_03445</name>
</gene>
<evidence type="ECO:0000256" key="1">
    <source>
        <dbReference type="ARBA" id="ARBA00022723"/>
    </source>
</evidence>
<dbReference type="InterPro" id="IPR036163">
    <property type="entry name" value="HMA_dom_sf"/>
</dbReference>
<evidence type="ECO:0000259" key="2">
    <source>
        <dbReference type="PROSITE" id="PS50846"/>
    </source>
</evidence>
<dbReference type="SUPFAM" id="SSF55008">
    <property type="entry name" value="HMA, heavy metal-associated domain"/>
    <property type="match status" value="1"/>
</dbReference>
<protein>
    <recommendedName>
        <fullName evidence="2">HMA domain-containing protein</fullName>
    </recommendedName>
</protein>
<dbReference type="GO" id="GO:0046872">
    <property type="term" value="F:metal ion binding"/>
    <property type="evidence" value="ECO:0007669"/>
    <property type="project" value="UniProtKB-KW"/>
</dbReference>
<reference evidence="3 4" key="1">
    <citation type="journal article" date="2016" name="Nat. Commun.">
        <title>Thousands of microbial genomes shed light on interconnected biogeochemical processes in an aquifer system.</title>
        <authorList>
            <person name="Anantharaman K."/>
            <person name="Brown C.T."/>
            <person name="Hug L.A."/>
            <person name="Sharon I."/>
            <person name="Castelle C.J."/>
            <person name="Probst A.J."/>
            <person name="Thomas B.C."/>
            <person name="Singh A."/>
            <person name="Wilkins M.J."/>
            <person name="Karaoz U."/>
            <person name="Brodie E.L."/>
            <person name="Williams K.H."/>
            <person name="Hubbard S.S."/>
            <person name="Banfield J.F."/>
        </authorList>
    </citation>
    <scope>NUCLEOTIDE SEQUENCE [LARGE SCALE GENOMIC DNA]</scope>
</reference>
<proteinExistence type="predicted"/>
<dbReference type="FunFam" id="3.30.70.100:FF:000001">
    <property type="entry name" value="ATPase copper transporting beta"/>
    <property type="match status" value="1"/>
</dbReference>
<dbReference type="InterPro" id="IPR006121">
    <property type="entry name" value="HMA_dom"/>
</dbReference>
<accession>A0A1F5NH01</accession>
<dbReference type="EMBL" id="MFDZ01000067">
    <property type="protein sequence ID" value="OGE76957.1"/>
    <property type="molecule type" value="Genomic_DNA"/>
</dbReference>
<dbReference type="CDD" id="cd00371">
    <property type="entry name" value="HMA"/>
    <property type="match status" value="1"/>
</dbReference>
<comment type="caution">
    <text evidence="3">The sequence shown here is derived from an EMBL/GenBank/DDBJ whole genome shotgun (WGS) entry which is preliminary data.</text>
</comment>
<feature type="domain" description="HMA" evidence="2">
    <location>
        <begin position="1"/>
        <end position="67"/>
    </location>
</feature>